<evidence type="ECO:0000256" key="5">
    <source>
        <dbReference type="ARBA" id="ARBA00029447"/>
    </source>
</evidence>
<dbReference type="Gene3D" id="1.10.287.950">
    <property type="entry name" value="Methyl-accepting chemotaxis protein"/>
    <property type="match status" value="1"/>
</dbReference>
<dbReference type="Gene3D" id="6.10.340.10">
    <property type="match status" value="1"/>
</dbReference>
<dbReference type="GO" id="GO:0004888">
    <property type="term" value="F:transmembrane signaling receptor activity"/>
    <property type="evidence" value="ECO:0007669"/>
    <property type="project" value="InterPro"/>
</dbReference>
<dbReference type="PANTHER" id="PTHR32089:SF112">
    <property type="entry name" value="LYSOZYME-LIKE PROTEIN-RELATED"/>
    <property type="match status" value="1"/>
</dbReference>
<keyword evidence="8" id="KW-1133">Transmembrane helix</keyword>
<keyword evidence="8" id="KW-0812">Transmembrane</keyword>
<dbReference type="PROSITE" id="PS50885">
    <property type="entry name" value="HAMP"/>
    <property type="match status" value="1"/>
</dbReference>
<keyword evidence="4 6" id="KW-0807">Transducer</keyword>
<dbReference type="PRINTS" id="PR00260">
    <property type="entry name" value="CHEMTRNSDUCR"/>
</dbReference>
<sequence>MKFSIRTKLILAFTIILLMLAGTAITTVVNLNLVYEDAEQIDQEVLPSIVMLADLRTDVMELNRLVLRIRLEKVPSEIDRLNTKLTDHIAELDKHMKDYSTMLEDEQEQELFQSMNASFLTYKQQIPRLLDNSIRDQEWLELNTEAQKVFIKASDTSLELVNLHVEEGNQATDQSVQVVKESRTLIIILSVIAYLIGIGITSYMARNMSKPIRRLTAQVQRVAEGDLTVEDLKIKSRDEVGELSGHFTKMTGNLRALLRQVALNSEQVAATSEELTASADQTTIVAEQISQSVQDVSFGAEKQLQGIQDSTQVVADISESVGQIAQSIQGVTDSSLRATGKATDGQNVVNRTVSQMEVIGDRVNSTADVINDLGKKSEEIGAIVGLITSIAGQTNLLALNAAIEAARAGEHGKGFAVVADEVRKLAEQSGEAADHIRRLITEVQADTGRAIASMEEGTRAVEDGVRLIGDTGAAFREILASVSTLSDQAQEVAAAVQQVSAGTQTMVSAMEGIAAVSEQAAANTQQVAASVEEQNASMEEIASAATLLSKMASELQDGISTFKL</sequence>
<comment type="subcellular location">
    <subcellularLocation>
        <location evidence="1">Cell membrane</location>
    </subcellularLocation>
</comment>
<dbReference type="PROSITE" id="PS50111">
    <property type="entry name" value="CHEMOTAXIS_TRANSDUC_2"/>
    <property type="match status" value="1"/>
</dbReference>
<evidence type="ECO:0000313" key="12">
    <source>
        <dbReference type="Proteomes" id="UP000195437"/>
    </source>
</evidence>
<evidence type="ECO:0000313" key="11">
    <source>
        <dbReference type="EMBL" id="ARU61617.1"/>
    </source>
</evidence>
<accession>A0A1Y0IM86</accession>
<dbReference type="SUPFAM" id="SSF58104">
    <property type="entry name" value="Methyl-accepting chemotaxis protein (MCP) signaling domain"/>
    <property type="match status" value="1"/>
</dbReference>
<proteinExistence type="inferred from homology"/>
<protein>
    <recommendedName>
        <fullName evidence="13">Methyl-accepting chemotaxis protein</fullName>
    </recommendedName>
</protein>
<dbReference type="SMART" id="SM00283">
    <property type="entry name" value="MA"/>
    <property type="match status" value="1"/>
</dbReference>
<dbReference type="Pfam" id="PF00672">
    <property type="entry name" value="HAMP"/>
    <property type="match status" value="1"/>
</dbReference>
<feature type="transmembrane region" description="Helical" evidence="8">
    <location>
        <begin position="185"/>
        <end position="205"/>
    </location>
</feature>
<dbReference type="Pfam" id="PF12729">
    <property type="entry name" value="4HB_MCP_1"/>
    <property type="match status" value="1"/>
</dbReference>
<dbReference type="OrthoDB" id="2379189at2"/>
<feature type="domain" description="HAMP" evidence="10">
    <location>
        <begin position="206"/>
        <end position="259"/>
    </location>
</feature>
<dbReference type="Pfam" id="PF00015">
    <property type="entry name" value="MCPsignal"/>
    <property type="match status" value="1"/>
</dbReference>
<dbReference type="PANTHER" id="PTHR32089">
    <property type="entry name" value="METHYL-ACCEPTING CHEMOTAXIS PROTEIN MCPB"/>
    <property type="match status" value="1"/>
</dbReference>
<evidence type="ECO:0008006" key="13">
    <source>
        <dbReference type="Google" id="ProtNLM"/>
    </source>
</evidence>
<dbReference type="InterPro" id="IPR003660">
    <property type="entry name" value="HAMP_dom"/>
</dbReference>
<dbReference type="SMART" id="SM00304">
    <property type="entry name" value="HAMP"/>
    <property type="match status" value="1"/>
</dbReference>
<dbReference type="Proteomes" id="UP000195437">
    <property type="component" value="Chromosome"/>
</dbReference>
<dbReference type="GO" id="GO:0005886">
    <property type="term" value="C:plasma membrane"/>
    <property type="evidence" value="ECO:0007669"/>
    <property type="project" value="UniProtKB-SubCell"/>
</dbReference>
<evidence type="ECO:0000259" key="10">
    <source>
        <dbReference type="PROSITE" id="PS50885"/>
    </source>
</evidence>
<dbReference type="GO" id="GO:0006935">
    <property type="term" value="P:chemotaxis"/>
    <property type="evidence" value="ECO:0007669"/>
    <property type="project" value="InterPro"/>
</dbReference>
<keyword evidence="12" id="KW-1185">Reference proteome</keyword>
<evidence type="ECO:0000259" key="9">
    <source>
        <dbReference type="PROSITE" id="PS50111"/>
    </source>
</evidence>
<feature type="coiled-coil region" evidence="7">
    <location>
        <begin position="78"/>
        <end position="109"/>
    </location>
</feature>
<dbReference type="GO" id="GO:0007165">
    <property type="term" value="P:signal transduction"/>
    <property type="evidence" value="ECO:0007669"/>
    <property type="project" value="UniProtKB-KW"/>
</dbReference>
<name>A0A1Y0IM86_9BACL</name>
<keyword evidence="3 8" id="KW-0472">Membrane</keyword>
<reference evidence="12" key="1">
    <citation type="submission" date="2017-05" db="EMBL/GenBank/DDBJ databases">
        <authorList>
            <person name="Sung H."/>
        </authorList>
    </citation>
    <scope>NUCLEOTIDE SEQUENCE [LARGE SCALE GENOMIC DNA]</scope>
    <source>
        <strain evidence="12">AR23208</strain>
    </source>
</reference>
<dbReference type="InterPro" id="IPR004090">
    <property type="entry name" value="Chemotax_Me-accpt_rcpt"/>
</dbReference>
<evidence type="ECO:0000256" key="1">
    <source>
        <dbReference type="ARBA" id="ARBA00004236"/>
    </source>
</evidence>
<dbReference type="InterPro" id="IPR004089">
    <property type="entry name" value="MCPsignal_dom"/>
</dbReference>
<keyword evidence="2" id="KW-1003">Cell membrane</keyword>
<organism evidence="11 12">
    <name type="scientific">Tumebacillus avium</name>
    <dbReference type="NCBI Taxonomy" id="1903704"/>
    <lineage>
        <taxon>Bacteria</taxon>
        <taxon>Bacillati</taxon>
        <taxon>Bacillota</taxon>
        <taxon>Bacilli</taxon>
        <taxon>Bacillales</taxon>
        <taxon>Alicyclobacillaceae</taxon>
        <taxon>Tumebacillus</taxon>
    </lineage>
</organism>
<evidence type="ECO:0000256" key="4">
    <source>
        <dbReference type="ARBA" id="ARBA00023224"/>
    </source>
</evidence>
<dbReference type="EMBL" id="CP021434">
    <property type="protein sequence ID" value="ARU61617.1"/>
    <property type="molecule type" value="Genomic_DNA"/>
</dbReference>
<gene>
    <name evidence="11" type="ORF">CBW65_11785</name>
</gene>
<evidence type="ECO:0000256" key="2">
    <source>
        <dbReference type="ARBA" id="ARBA00022475"/>
    </source>
</evidence>
<feature type="domain" description="Methyl-accepting transducer" evidence="9">
    <location>
        <begin position="278"/>
        <end position="514"/>
    </location>
</feature>
<dbReference type="AlphaFoldDB" id="A0A1Y0IM86"/>
<evidence type="ECO:0000256" key="3">
    <source>
        <dbReference type="ARBA" id="ARBA00023136"/>
    </source>
</evidence>
<dbReference type="InterPro" id="IPR024478">
    <property type="entry name" value="HlyB_4HB_MCP"/>
</dbReference>
<evidence type="ECO:0000256" key="8">
    <source>
        <dbReference type="SAM" id="Phobius"/>
    </source>
</evidence>
<dbReference type="RefSeq" id="WP_087456996.1">
    <property type="nucleotide sequence ID" value="NZ_CP021434.1"/>
</dbReference>
<dbReference type="KEGG" id="tum:CBW65_11785"/>
<dbReference type="FunFam" id="1.10.287.950:FF:000001">
    <property type="entry name" value="Methyl-accepting chemotaxis sensory transducer"/>
    <property type="match status" value="1"/>
</dbReference>
<comment type="similarity">
    <text evidence="5">Belongs to the methyl-accepting chemotaxis (MCP) protein family.</text>
</comment>
<keyword evidence="7" id="KW-0175">Coiled coil</keyword>
<dbReference type="CDD" id="cd06225">
    <property type="entry name" value="HAMP"/>
    <property type="match status" value="1"/>
</dbReference>
<evidence type="ECO:0000256" key="7">
    <source>
        <dbReference type="SAM" id="Coils"/>
    </source>
</evidence>
<evidence type="ECO:0000256" key="6">
    <source>
        <dbReference type="PROSITE-ProRule" id="PRU00284"/>
    </source>
</evidence>
<dbReference type="CDD" id="cd11386">
    <property type="entry name" value="MCP_signal"/>
    <property type="match status" value="1"/>
</dbReference>